<dbReference type="GeneID" id="19878907"/>
<dbReference type="RefSeq" id="XP_008074045.1">
    <property type="nucleotide sequence ID" value="XM_008075854.1"/>
</dbReference>
<dbReference type="HOGENOM" id="CLU_1714608_0_0_1"/>
<keyword evidence="2" id="KW-1185">Reference proteome</keyword>
<accession>L2GW30</accession>
<dbReference type="OMA" id="KPEHIML"/>
<protein>
    <submittedName>
        <fullName evidence="1">Uncharacterized protein</fullName>
    </submittedName>
</protein>
<sequence>MLSSRCERAVELGYQPILKQNVLHTVKLSYMSTIMLLFIGCLRCAEYLFPLSSKFNEYVVMNPNEALSLLNYSTVIPSWNPNAQFAYFADQHLLLIGRSSVGDGTYRGPIYKGNGCWEIVDVAPRQIMLKNGPWCLGVRKEMLLVNERALVLGTCSGDDEQIFYVHDGRFLPRPSRAVTAAVLGPQF</sequence>
<name>L2GW30_VAVCU</name>
<organism evidence="1 2">
    <name type="scientific">Vavraia culicis (isolate floridensis)</name>
    <name type="common">Microsporidian parasite</name>
    <dbReference type="NCBI Taxonomy" id="948595"/>
    <lineage>
        <taxon>Eukaryota</taxon>
        <taxon>Fungi</taxon>
        <taxon>Fungi incertae sedis</taxon>
        <taxon>Microsporidia</taxon>
        <taxon>Pleistophoridae</taxon>
        <taxon>Vavraia</taxon>
    </lineage>
</organism>
<evidence type="ECO:0000313" key="2">
    <source>
        <dbReference type="Proteomes" id="UP000011081"/>
    </source>
</evidence>
<dbReference type="VEuPathDB" id="MicrosporidiaDB:VCUG_01025"/>
<dbReference type="Proteomes" id="UP000011081">
    <property type="component" value="Unassembled WGS sequence"/>
</dbReference>
<dbReference type="InParanoid" id="L2GW30"/>
<dbReference type="AlphaFoldDB" id="L2GW30"/>
<gene>
    <name evidence="1" type="ORF">VCUG_01025</name>
</gene>
<reference evidence="2" key="1">
    <citation type="submission" date="2011-03" db="EMBL/GenBank/DDBJ databases">
        <title>The genome sequence of Vavraia culicis strain floridensis.</title>
        <authorList>
            <consortium name="The Broad Institute Genome Sequencing Platform"/>
            <person name="Cuomo C."/>
            <person name="Becnel J."/>
            <person name="Sanscrainte N."/>
            <person name="Young S.K."/>
            <person name="Zeng Q."/>
            <person name="Gargeya S."/>
            <person name="Fitzgerald M."/>
            <person name="Haas B."/>
            <person name="Abouelleil A."/>
            <person name="Alvarado L."/>
            <person name="Arachchi H.M."/>
            <person name="Berlin A."/>
            <person name="Chapman S.B."/>
            <person name="Gearin G."/>
            <person name="Goldberg J."/>
            <person name="Griggs A."/>
            <person name="Gujja S."/>
            <person name="Hansen M."/>
            <person name="Heiman D."/>
            <person name="Howarth C."/>
            <person name="Larimer J."/>
            <person name="Lui A."/>
            <person name="MacDonald P.J.P."/>
            <person name="McCowen C."/>
            <person name="Montmayeur A."/>
            <person name="Murphy C."/>
            <person name="Neiman D."/>
            <person name="Pearson M."/>
            <person name="Priest M."/>
            <person name="Roberts A."/>
            <person name="Saif S."/>
            <person name="Shea T."/>
            <person name="Sisk P."/>
            <person name="Stolte C."/>
            <person name="Sykes S."/>
            <person name="Wortman J."/>
            <person name="Nusbaum C."/>
            <person name="Birren B."/>
        </authorList>
    </citation>
    <scope>NUCLEOTIDE SEQUENCE [LARGE SCALE GENOMIC DNA]</scope>
    <source>
        <strain evidence="2">floridensis</strain>
    </source>
</reference>
<proteinExistence type="predicted"/>
<dbReference type="OrthoDB" id="10361797at2759"/>
<evidence type="ECO:0000313" key="1">
    <source>
        <dbReference type="EMBL" id="ELA47493.1"/>
    </source>
</evidence>
<dbReference type="EMBL" id="GL877417">
    <property type="protein sequence ID" value="ELA47493.1"/>
    <property type="molecule type" value="Genomic_DNA"/>
</dbReference>